<dbReference type="InterPro" id="IPR010982">
    <property type="entry name" value="Lambda_DNA-bd_dom_sf"/>
</dbReference>
<dbReference type="GO" id="GO:0003700">
    <property type="term" value="F:DNA-binding transcription factor activity"/>
    <property type="evidence" value="ECO:0007669"/>
    <property type="project" value="TreeGrafter"/>
</dbReference>
<dbReference type="SUPFAM" id="SSF53822">
    <property type="entry name" value="Periplasmic binding protein-like I"/>
    <property type="match status" value="1"/>
</dbReference>
<dbReference type="Proteomes" id="UP000034076">
    <property type="component" value="Unassembled WGS sequence"/>
</dbReference>
<dbReference type="CDD" id="cd06267">
    <property type="entry name" value="PBP1_LacI_sugar_binding-like"/>
    <property type="match status" value="1"/>
</dbReference>
<name>A0A0M2NGE3_9FIRM</name>
<dbReference type="AlphaFoldDB" id="A0A0M2NGE3"/>
<evidence type="ECO:0000259" key="4">
    <source>
        <dbReference type="PROSITE" id="PS50932"/>
    </source>
</evidence>
<dbReference type="Gene3D" id="1.10.260.40">
    <property type="entry name" value="lambda repressor-like DNA-binding domains"/>
    <property type="match status" value="1"/>
</dbReference>
<dbReference type="InterPro" id="IPR028082">
    <property type="entry name" value="Peripla_BP_I"/>
</dbReference>
<evidence type="ECO:0000256" key="1">
    <source>
        <dbReference type="ARBA" id="ARBA00023015"/>
    </source>
</evidence>
<keyword evidence="6" id="KW-1185">Reference proteome</keyword>
<accession>A0A0M2NGE3</accession>
<dbReference type="CDD" id="cd01392">
    <property type="entry name" value="HTH_LacI"/>
    <property type="match status" value="1"/>
</dbReference>
<dbReference type="Pfam" id="PF13377">
    <property type="entry name" value="Peripla_BP_3"/>
    <property type="match status" value="1"/>
</dbReference>
<dbReference type="Gene3D" id="3.40.50.2300">
    <property type="match status" value="2"/>
</dbReference>
<dbReference type="PATRIC" id="fig|270498.16.peg.3164"/>
<keyword evidence="3" id="KW-0804">Transcription</keyword>
<dbReference type="PRINTS" id="PR00036">
    <property type="entry name" value="HTHLACI"/>
</dbReference>
<sequence>MAVTIKDIASKANVSIATVSRYLNNPEVVSVKTGKAIQEAIEELDYTPNDIARSLITNNSYTIGLILPDINNVFYPPILRGIEDIAEQYDYIFFLCNTDQNIRREKKYIDVLLSKRAAGMIFIGTRPTDDEKNRHIFTLSKKLPVLLLYEHFEGISSITTDDMLGSYKAVNYLFDLGHRDIAFVSAPPNFSTYVRKRRGYEKAMREAGIPFRDEYVVYQDAYESGGYQAMCQLLKLKNRPTAVHAVNDQMAIGVMRAALENGLKIPEDLSVVGFSNSSISSQIYPRLTTVNQFGYDVGKMAAKKIINMINKKDVDKTMELIEPELVVRNSCARIGQ</sequence>
<dbReference type="SUPFAM" id="SSF47413">
    <property type="entry name" value="lambda repressor-like DNA-binding domains"/>
    <property type="match status" value="1"/>
</dbReference>
<proteinExistence type="predicted"/>
<evidence type="ECO:0000256" key="3">
    <source>
        <dbReference type="ARBA" id="ARBA00023163"/>
    </source>
</evidence>
<dbReference type="OrthoDB" id="9789891at2"/>
<keyword evidence="1" id="KW-0805">Transcription regulation</keyword>
<dbReference type="Pfam" id="PF00356">
    <property type="entry name" value="LacI"/>
    <property type="match status" value="1"/>
</dbReference>
<keyword evidence="2" id="KW-0238">DNA-binding</keyword>
<dbReference type="PROSITE" id="PS50932">
    <property type="entry name" value="HTH_LACI_2"/>
    <property type="match status" value="1"/>
</dbReference>
<comment type="caution">
    <text evidence="5">The sequence shown here is derived from an EMBL/GenBank/DDBJ whole genome shotgun (WGS) entry which is preliminary data.</text>
</comment>
<feature type="domain" description="HTH lacI-type" evidence="4">
    <location>
        <begin position="3"/>
        <end position="57"/>
    </location>
</feature>
<evidence type="ECO:0000256" key="2">
    <source>
        <dbReference type="ARBA" id="ARBA00023125"/>
    </source>
</evidence>
<dbReference type="PROSITE" id="PS00356">
    <property type="entry name" value="HTH_LACI_1"/>
    <property type="match status" value="1"/>
</dbReference>
<protein>
    <submittedName>
        <fullName evidence="5">Ribose operon repressor</fullName>
    </submittedName>
</protein>
<dbReference type="InterPro" id="IPR000843">
    <property type="entry name" value="HTH_LacI"/>
</dbReference>
<dbReference type="STRING" id="270498.CHK_3070"/>
<evidence type="ECO:0000313" key="5">
    <source>
        <dbReference type="EMBL" id="KKI49492.1"/>
    </source>
</evidence>
<dbReference type="SMART" id="SM00354">
    <property type="entry name" value="HTH_LACI"/>
    <property type="match status" value="1"/>
</dbReference>
<reference evidence="5 6" key="1">
    <citation type="submission" date="2015-04" db="EMBL/GenBank/DDBJ databases">
        <title>Draft genome sequence of bacteremic isolate Catabacter hongkongensis type strain HKU16T.</title>
        <authorList>
            <person name="Lau S.K."/>
            <person name="Teng J.L."/>
            <person name="Huang Y."/>
            <person name="Curreem S.O."/>
            <person name="Tsui S.K."/>
            <person name="Woo P.C."/>
        </authorList>
    </citation>
    <scope>NUCLEOTIDE SEQUENCE [LARGE SCALE GENOMIC DNA]</scope>
    <source>
        <strain evidence="5 6">HKU16</strain>
    </source>
</reference>
<dbReference type="GO" id="GO:0000976">
    <property type="term" value="F:transcription cis-regulatory region binding"/>
    <property type="evidence" value="ECO:0007669"/>
    <property type="project" value="TreeGrafter"/>
</dbReference>
<gene>
    <name evidence="5" type="ORF">CHK_3070</name>
</gene>
<dbReference type="RefSeq" id="WP_046444818.1">
    <property type="nucleotide sequence ID" value="NZ_LAYJ01000133.1"/>
</dbReference>
<dbReference type="EMBL" id="LAYJ01000133">
    <property type="protein sequence ID" value="KKI49492.1"/>
    <property type="molecule type" value="Genomic_DNA"/>
</dbReference>
<dbReference type="PANTHER" id="PTHR30146:SF109">
    <property type="entry name" value="HTH-TYPE TRANSCRIPTIONAL REGULATOR GALS"/>
    <property type="match status" value="1"/>
</dbReference>
<evidence type="ECO:0000313" key="6">
    <source>
        <dbReference type="Proteomes" id="UP000034076"/>
    </source>
</evidence>
<dbReference type="InterPro" id="IPR046335">
    <property type="entry name" value="LacI/GalR-like_sensor"/>
</dbReference>
<organism evidence="5 6">
    <name type="scientific">Christensenella hongkongensis</name>
    <dbReference type="NCBI Taxonomy" id="270498"/>
    <lineage>
        <taxon>Bacteria</taxon>
        <taxon>Bacillati</taxon>
        <taxon>Bacillota</taxon>
        <taxon>Clostridia</taxon>
        <taxon>Christensenellales</taxon>
        <taxon>Christensenellaceae</taxon>
        <taxon>Christensenella</taxon>
    </lineage>
</organism>
<dbReference type="PANTHER" id="PTHR30146">
    <property type="entry name" value="LACI-RELATED TRANSCRIPTIONAL REPRESSOR"/>
    <property type="match status" value="1"/>
</dbReference>